<dbReference type="PANTHER" id="PTHR31548:SF6">
    <property type="entry name" value="AGAP002756-PA"/>
    <property type="match status" value="1"/>
</dbReference>
<dbReference type="InterPro" id="IPR026748">
    <property type="entry name" value="Clarin"/>
</dbReference>
<keyword evidence="8" id="KW-1185">Reference proteome</keyword>
<feature type="transmembrane region" description="Helical" evidence="6">
    <location>
        <begin position="179"/>
        <end position="198"/>
    </location>
</feature>
<evidence type="ECO:0000313" key="8">
    <source>
        <dbReference type="Proteomes" id="UP000789524"/>
    </source>
</evidence>
<keyword evidence="5 6" id="KW-0472">Membrane</keyword>
<evidence type="ECO:0000256" key="1">
    <source>
        <dbReference type="ARBA" id="ARBA00004141"/>
    </source>
</evidence>
<dbReference type="GO" id="GO:0016020">
    <property type="term" value="C:membrane"/>
    <property type="evidence" value="ECO:0007669"/>
    <property type="project" value="UniProtKB-SubCell"/>
</dbReference>
<accession>A0A8J2W4F6</accession>
<evidence type="ECO:0000256" key="3">
    <source>
        <dbReference type="ARBA" id="ARBA00022692"/>
    </source>
</evidence>
<comment type="subcellular location">
    <subcellularLocation>
        <location evidence="1">Membrane</location>
        <topology evidence="1">Multi-pass membrane protein</topology>
    </subcellularLocation>
</comment>
<dbReference type="PANTHER" id="PTHR31548">
    <property type="entry name" value="CLARIN"/>
    <property type="match status" value="1"/>
</dbReference>
<keyword evidence="4 6" id="KW-1133">Transmembrane helix</keyword>
<evidence type="ECO:0000256" key="5">
    <source>
        <dbReference type="ARBA" id="ARBA00023136"/>
    </source>
</evidence>
<evidence type="ECO:0000313" key="7">
    <source>
        <dbReference type="EMBL" id="CAG9569547.1"/>
    </source>
</evidence>
<dbReference type="EMBL" id="CAKASE010000063">
    <property type="protein sequence ID" value="CAG9569547.1"/>
    <property type="molecule type" value="Genomic_DNA"/>
</dbReference>
<reference evidence="7" key="1">
    <citation type="submission" date="2021-09" db="EMBL/GenBank/DDBJ databases">
        <authorList>
            <person name="Martin H S."/>
        </authorList>
    </citation>
    <scope>NUCLEOTIDE SEQUENCE</scope>
</reference>
<evidence type="ECO:0000256" key="2">
    <source>
        <dbReference type="ARBA" id="ARBA00005787"/>
    </source>
</evidence>
<proteinExistence type="inferred from homology"/>
<evidence type="ECO:0000256" key="4">
    <source>
        <dbReference type="ARBA" id="ARBA00022989"/>
    </source>
</evidence>
<feature type="transmembrane region" description="Helical" evidence="6">
    <location>
        <begin position="51"/>
        <end position="70"/>
    </location>
</feature>
<feature type="transmembrane region" description="Helical" evidence="6">
    <location>
        <begin position="132"/>
        <end position="158"/>
    </location>
</feature>
<organism evidence="7 8">
    <name type="scientific">Danaus chrysippus</name>
    <name type="common">African queen</name>
    <dbReference type="NCBI Taxonomy" id="151541"/>
    <lineage>
        <taxon>Eukaryota</taxon>
        <taxon>Metazoa</taxon>
        <taxon>Ecdysozoa</taxon>
        <taxon>Arthropoda</taxon>
        <taxon>Hexapoda</taxon>
        <taxon>Insecta</taxon>
        <taxon>Pterygota</taxon>
        <taxon>Neoptera</taxon>
        <taxon>Endopterygota</taxon>
        <taxon>Lepidoptera</taxon>
        <taxon>Glossata</taxon>
        <taxon>Ditrysia</taxon>
        <taxon>Papilionoidea</taxon>
        <taxon>Nymphalidae</taxon>
        <taxon>Danainae</taxon>
        <taxon>Danaini</taxon>
        <taxon>Danaina</taxon>
        <taxon>Danaus</taxon>
        <taxon>Anosia</taxon>
    </lineage>
</organism>
<comment type="caution">
    <text evidence="7">The sequence shown here is derived from an EMBL/GenBank/DDBJ whole genome shotgun (WGS) entry which is preliminary data.</text>
</comment>
<dbReference type="OrthoDB" id="6432214at2759"/>
<dbReference type="GO" id="GO:0007605">
    <property type="term" value="P:sensory perception of sound"/>
    <property type="evidence" value="ECO:0007669"/>
    <property type="project" value="UniProtKB-ARBA"/>
</dbReference>
<gene>
    <name evidence="7" type="ORF">DCHRY22_LOCUS8931</name>
</gene>
<name>A0A8J2W4F6_9NEOP</name>
<comment type="similarity">
    <text evidence="2">Belongs to the clarin family.</text>
</comment>
<protein>
    <submittedName>
        <fullName evidence="7">(African queen) hypothetical protein</fullName>
    </submittedName>
</protein>
<feature type="transmembrane region" description="Helical" evidence="6">
    <location>
        <begin position="223"/>
        <end position="242"/>
    </location>
</feature>
<dbReference type="AlphaFoldDB" id="A0A8J2W4F6"/>
<keyword evidence="3 6" id="KW-0812">Transmembrane</keyword>
<sequence>MSRMKHRTENINGSIVSALIALCYKNCNNPNVSHKLIVSTMYSDNYRDSTVTYGLFSGEFGLFLLTTPSFSALYMTCVPSENACAVSCKTVAEARKEEVKALAQGYRPNDGCSAVTIVNTTDPLPDPPVLPFGVYVSVLLFLFIQLVLAAIAAALALLNALKNPTEPIFSLPGCVWTNVAAECVGLIVMLTFGIYWAASSIKKHLAFSYVALGPLSVDASLGYSYWVLIGAVICSLLNVALLETRRILLERDPPPPTIKVENHSDGTIFLY</sequence>
<dbReference type="Proteomes" id="UP000789524">
    <property type="component" value="Unassembled WGS sequence"/>
</dbReference>
<evidence type="ECO:0000256" key="6">
    <source>
        <dbReference type="SAM" id="Phobius"/>
    </source>
</evidence>